<dbReference type="InterPro" id="IPR005829">
    <property type="entry name" value="Sugar_transporter_CS"/>
</dbReference>
<dbReference type="InterPro" id="IPR050171">
    <property type="entry name" value="MFS_Transporters"/>
</dbReference>
<evidence type="ECO:0000256" key="6">
    <source>
        <dbReference type="ARBA" id="ARBA00023136"/>
    </source>
</evidence>
<feature type="transmembrane region" description="Helical" evidence="7">
    <location>
        <begin position="54"/>
        <end position="78"/>
    </location>
</feature>
<evidence type="ECO:0000313" key="10">
    <source>
        <dbReference type="Proteomes" id="UP000603708"/>
    </source>
</evidence>
<keyword evidence="3" id="KW-1003">Cell membrane</keyword>
<dbReference type="InterPro" id="IPR020846">
    <property type="entry name" value="MFS_dom"/>
</dbReference>
<dbReference type="EMBL" id="BNCD01000028">
    <property type="protein sequence ID" value="GHH87464.1"/>
    <property type="molecule type" value="Genomic_DNA"/>
</dbReference>
<accession>A0A919GNK3</accession>
<dbReference type="InterPro" id="IPR036259">
    <property type="entry name" value="MFS_trans_sf"/>
</dbReference>
<dbReference type="PROSITE" id="PS00216">
    <property type="entry name" value="SUGAR_TRANSPORT_1"/>
    <property type="match status" value="1"/>
</dbReference>
<evidence type="ECO:0000256" key="3">
    <source>
        <dbReference type="ARBA" id="ARBA00022475"/>
    </source>
</evidence>
<feature type="transmembrane region" description="Helical" evidence="7">
    <location>
        <begin position="225"/>
        <end position="242"/>
    </location>
</feature>
<gene>
    <name evidence="9" type="ORF">GCM10018793_63340</name>
</gene>
<evidence type="ECO:0000256" key="7">
    <source>
        <dbReference type="SAM" id="Phobius"/>
    </source>
</evidence>
<keyword evidence="5 7" id="KW-1133">Transmembrane helix</keyword>
<dbReference type="AlphaFoldDB" id="A0A919GNK3"/>
<name>A0A919GNK3_9ACTN</name>
<dbReference type="Gene3D" id="1.20.1250.20">
    <property type="entry name" value="MFS general substrate transporter like domains"/>
    <property type="match status" value="1"/>
</dbReference>
<dbReference type="Proteomes" id="UP000603708">
    <property type="component" value="Unassembled WGS sequence"/>
</dbReference>
<dbReference type="Pfam" id="PF07690">
    <property type="entry name" value="MFS_1"/>
    <property type="match status" value="1"/>
</dbReference>
<feature type="domain" description="Major facilitator superfamily (MFS) profile" evidence="8">
    <location>
        <begin position="21"/>
        <end position="400"/>
    </location>
</feature>
<dbReference type="SUPFAM" id="SSF103473">
    <property type="entry name" value="MFS general substrate transporter"/>
    <property type="match status" value="1"/>
</dbReference>
<feature type="transmembrane region" description="Helical" evidence="7">
    <location>
        <begin position="262"/>
        <end position="282"/>
    </location>
</feature>
<keyword evidence="6 7" id="KW-0472">Membrane</keyword>
<feature type="transmembrane region" description="Helical" evidence="7">
    <location>
        <begin position="349"/>
        <end position="367"/>
    </location>
</feature>
<sequence length="427" mass="43860">MSVATHVGRAVRATAGGFPRSFWWLWTSTLINRLGLFVYPFLTLYLTAERGYSVAFAGLVLAVFGLGGTVGALLGGVLADRIGRRPTMIGAQAANASATLALAFVTQPVAVAALAFVFGAGVSGSRPAVSAMVTDLVPPQDRVRAFSLSYWADNIGFAAAAAAAGFLAHAGYRWLFVGDASTTVLCGVMMAVSLKESLPAARPEPGAGDGAAPAGLRQVLRDGRFMLLVVMAFAIWSVYYQGPTALPVVMAHRGLDASDYGLVMALNGILIVVLQMPVARLLRNRSKAPLLVVGVLLIGGGFGLTGLAGSVAVFYALTVVIWTFGEMVYAPTVSAAVADAGPEQARGRYQGVFGFGTSAASFVAPLANGQVLQHFGPSALWAGCAVLGAVTAVGFHLALRTPRPVAPAHATAPEALRAQAAGEAAGS</sequence>
<dbReference type="InterPro" id="IPR011701">
    <property type="entry name" value="MFS"/>
</dbReference>
<dbReference type="GO" id="GO:0005886">
    <property type="term" value="C:plasma membrane"/>
    <property type="evidence" value="ECO:0007669"/>
    <property type="project" value="UniProtKB-SubCell"/>
</dbReference>
<feature type="transmembrane region" description="Helical" evidence="7">
    <location>
        <begin position="148"/>
        <end position="168"/>
    </location>
</feature>
<evidence type="ECO:0000256" key="2">
    <source>
        <dbReference type="ARBA" id="ARBA00022448"/>
    </source>
</evidence>
<reference evidence="9" key="1">
    <citation type="journal article" date="2014" name="Int. J. Syst. Evol. Microbiol.">
        <title>Complete genome sequence of Corynebacterium casei LMG S-19264T (=DSM 44701T), isolated from a smear-ripened cheese.</title>
        <authorList>
            <consortium name="US DOE Joint Genome Institute (JGI-PGF)"/>
            <person name="Walter F."/>
            <person name="Albersmeier A."/>
            <person name="Kalinowski J."/>
            <person name="Ruckert C."/>
        </authorList>
    </citation>
    <scope>NUCLEOTIDE SEQUENCE</scope>
    <source>
        <strain evidence="9">JCM 5069</strain>
    </source>
</reference>
<evidence type="ECO:0000259" key="8">
    <source>
        <dbReference type="PROSITE" id="PS50850"/>
    </source>
</evidence>
<keyword evidence="10" id="KW-1185">Reference proteome</keyword>
<keyword evidence="2" id="KW-0813">Transport</keyword>
<dbReference type="RefSeq" id="WP_189938072.1">
    <property type="nucleotide sequence ID" value="NZ_BNCD01000028.1"/>
</dbReference>
<evidence type="ECO:0000256" key="5">
    <source>
        <dbReference type="ARBA" id="ARBA00022989"/>
    </source>
</evidence>
<feature type="transmembrane region" description="Helical" evidence="7">
    <location>
        <begin position="98"/>
        <end position="122"/>
    </location>
</feature>
<evidence type="ECO:0000256" key="4">
    <source>
        <dbReference type="ARBA" id="ARBA00022692"/>
    </source>
</evidence>
<comment type="subcellular location">
    <subcellularLocation>
        <location evidence="1">Cell membrane</location>
        <topology evidence="1">Multi-pass membrane protein</topology>
    </subcellularLocation>
</comment>
<feature type="transmembrane region" description="Helical" evidence="7">
    <location>
        <begin position="379"/>
        <end position="399"/>
    </location>
</feature>
<feature type="transmembrane region" description="Helical" evidence="7">
    <location>
        <begin position="314"/>
        <end position="337"/>
    </location>
</feature>
<evidence type="ECO:0000313" key="9">
    <source>
        <dbReference type="EMBL" id="GHH87464.1"/>
    </source>
</evidence>
<proteinExistence type="predicted"/>
<feature type="transmembrane region" description="Helical" evidence="7">
    <location>
        <begin position="23"/>
        <end position="42"/>
    </location>
</feature>
<dbReference type="PANTHER" id="PTHR23517">
    <property type="entry name" value="RESISTANCE PROTEIN MDTM, PUTATIVE-RELATED-RELATED"/>
    <property type="match status" value="1"/>
</dbReference>
<protein>
    <submittedName>
        <fullName evidence="9">MFS transporter</fullName>
    </submittedName>
</protein>
<dbReference type="PROSITE" id="PS50850">
    <property type="entry name" value="MFS"/>
    <property type="match status" value="1"/>
</dbReference>
<dbReference type="PANTHER" id="PTHR23517:SF2">
    <property type="entry name" value="MULTIDRUG RESISTANCE PROTEIN MDTH"/>
    <property type="match status" value="1"/>
</dbReference>
<dbReference type="GO" id="GO:0022857">
    <property type="term" value="F:transmembrane transporter activity"/>
    <property type="evidence" value="ECO:0007669"/>
    <property type="project" value="InterPro"/>
</dbReference>
<dbReference type="CDD" id="cd17329">
    <property type="entry name" value="MFS_MdtH_MDR_like"/>
    <property type="match status" value="1"/>
</dbReference>
<evidence type="ECO:0000256" key="1">
    <source>
        <dbReference type="ARBA" id="ARBA00004651"/>
    </source>
</evidence>
<comment type="caution">
    <text evidence="9">The sequence shown here is derived from an EMBL/GenBank/DDBJ whole genome shotgun (WGS) entry which is preliminary data.</text>
</comment>
<organism evidence="9 10">
    <name type="scientific">Streptomyces sulfonofaciens</name>
    <dbReference type="NCBI Taxonomy" id="68272"/>
    <lineage>
        <taxon>Bacteria</taxon>
        <taxon>Bacillati</taxon>
        <taxon>Actinomycetota</taxon>
        <taxon>Actinomycetes</taxon>
        <taxon>Kitasatosporales</taxon>
        <taxon>Streptomycetaceae</taxon>
        <taxon>Streptomyces</taxon>
    </lineage>
</organism>
<reference evidence="9" key="2">
    <citation type="submission" date="2020-09" db="EMBL/GenBank/DDBJ databases">
        <authorList>
            <person name="Sun Q."/>
            <person name="Ohkuma M."/>
        </authorList>
    </citation>
    <scope>NUCLEOTIDE SEQUENCE</scope>
    <source>
        <strain evidence="9">JCM 5069</strain>
    </source>
</reference>
<feature type="transmembrane region" description="Helical" evidence="7">
    <location>
        <begin position="289"/>
        <end position="308"/>
    </location>
</feature>
<keyword evidence="4 7" id="KW-0812">Transmembrane</keyword>